<name>A0A7J7M0G4_9MAGN</name>
<dbReference type="EMBL" id="JACGCM010001848">
    <property type="protein sequence ID" value="KAF6148337.1"/>
    <property type="molecule type" value="Genomic_DNA"/>
</dbReference>
<evidence type="ECO:0000313" key="1">
    <source>
        <dbReference type="EMBL" id="KAF6148337.1"/>
    </source>
</evidence>
<reference evidence="1 2" key="1">
    <citation type="journal article" date="2020" name="IScience">
        <title>Genome Sequencing of the Endangered Kingdonia uniflora (Circaeasteraceae, Ranunculales) Reveals Potential Mechanisms of Evolutionary Specialization.</title>
        <authorList>
            <person name="Sun Y."/>
            <person name="Deng T."/>
            <person name="Zhang A."/>
            <person name="Moore M.J."/>
            <person name="Landis J.B."/>
            <person name="Lin N."/>
            <person name="Zhang H."/>
            <person name="Zhang X."/>
            <person name="Huang J."/>
            <person name="Zhang X."/>
            <person name="Sun H."/>
            <person name="Wang H."/>
        </authorList>
    </citation>
    <scope>NUCLEOTIDE SEQUENCE [LARGE SCALE GENOMIC DNA]</scope>
    <source>
        <strain evidence="1">TB1705</strain>
        <tissue evidence="1">Leaf</tissue>
    </source>
</reference>
<gene>
    <name evidence="1" type="ORF">GIB67_025556</name>
</gene>
<accession>A0A7J7M0G4</accession>
<organism evidence="1 2">
    <name type="scientific">Kingdonia uniflora</name>
    <dbReference type="NCBI Taxonomy" id="39325"/>
    <lineage>
        <taxon>Eukaryota</taxon>
        <taxon>Viridiplantae</taxon>
        <taxon>Streptophyta</taxon>
        <taxon>Embryophyta</taxon>
        <taxon>Tracheophyta</taxon>
        <taxon>Spermatophyta</taxon>
        <taxon>Magnoliopsida</taxon>
        <taxon>Ranunculales</taxon>
        <taxon>Circaeasteraceae</taxon>
        <taxon>Kingdonia</taxon>
    </lineage>
</organism>
<proteinExistence type="predicted"/>
<comment type="caution">
    <text evidence="1">The sequence shown here is derived from an EMBL/GenBank/DDBJ whole genome shotgun (WGS) entry which is preliminary data.</text>
</comment>
<keyword evidence="2" id="KW-1185">Reference proteome</keyword>
<sequence length="180" mass="20141">MRAKFVVKSGSFSTITKGSSIWAGVRGALEDVHAHSGWVIGDGACIDLWRDNWCSSFSKDMINNDDIPWTDLHAKVSCIITEGRWSIPNNLQLIFHRFGVDIHNIKINKNKNNRRVWKPHLVSNFLVKGALIPSEIKVSQYGGTSISLEGLSIQDSLCRAGDCVMGRFLLMTMLKRKALL</sequence>
<evidence type="ECO:0000313" key="2">
    <source>
        <dbReference type="Proteomes" id="UP000541444"/>
    </source>
</evidence>
<protein>
    <submittedName>
        <fullName evidence="1">Uncharacterized protein</fullName>
    </submittedName>
</protein>
<dbReference type="AlphaFoldDB" id="A0A7J7M0G4"/>
<dbReference type="Proteomes" id="UP000541444">
    <property type="component" value="Unassembled WGS sequence"/>
</dbReference>